<dbReference type="EMBL" id="MU154549">
    <property type="protein sequence ID" value="KAF9496750.1"/>
    <property type="molecule type" value="Genomic_DNA"/>
</dbReference>
<accession>A0A9P6DHQ4</accession>
<protein>
    <submittedName>
        <fullName evidence="1">Uncharacterized protein</fullName>
    </submittedName>
</protein>
<dbReference type="Proteomes" id="UP000807025">
    <property type="component" value="Unassembled WGS sequence"/>
</dbReference>
<organism evidence="1 2">
    <name type="scientific">Pleurotus eryngii</name>
    <name type="common">Boletus of the steppes</name>
    <dbReference type="NCBI Taxonomy" id="5323"/>
    <lineage>
        <taxon>Eukaryota</taxon>
        <taxon>Fungi</taxon>
        <taxon>Dikarya</taxon>
        <taxon>Basidiomycota</taxon>
        <taxon>Agaricomycotina</taxon>
        <taxon>Agaricomycetes</taxon>
        <taxon>Agaricomycetidae</taxon>
        <taxon>Agaricales</taxon>
        <taxon>Pleurotineae</taxon>
        <taxon>Pleurotaceae</taxon>
        <taxon>Pleurotus</taxon>
    </lineage>
</organism>
<reference evidence="1" key="1">
    <citation type="submission" date="2020-11" db="EMBL/GenBank/DDBJ databases">
        <authorList>
            <consortium name="DOE Joint Genome Institute"/>
            <person name="Ahrendt S."/>
            <person name="Riley R."/>
            <person name="Andreopoulos W."/>
            <person name="Labutti K."/>
            <person name="Pangilinan J."/>
            <person name="Ruiz-Duenas F.J."/>
            <person name="Barrasa J.M."/>
            <person name="Sanchez-Garcia M."/>
            <person name="Camarero S."/>
            <person name="Miyauchi S."/>
            <person name="Serrano A."/>
            <person name="Linde D."/>
            <person name="Babiker R."/>
            <person name="Drula E."/>
            <person name="Ayuso-Fernandez I."/>
            <person name="Pacheco R."/>
            <person name="Padilla G."/>
            <person name="Ferreira P."/>
            <person name="Barriuso J."/>
            <person name="Kellner H."/>
            <person name="Castanera R."/>
            <person name="Alfaro M."/>
            <person name="Ramirez L."/>
            <person name="Pisabarro A.G."/>
            <person name="Kuo A."/>
            <person name="Tritt A."/>
            <person name="Lipzen A."/>
            <person name="He G."/>
            <person name="Yan M."/>
            <person name="Ng V."/>
            <person name="Cullen D."/>
            <person name="Martin F."/>
            <person name="Rosso M.-N."/>
            <person name="Henrissat B."/>
            <person name="Hibbett D."/>
            <person name="Martinez A.T."/>
            <person name="Grigoriev I.V."/>
        </authorList>
    </citation>
    <scope>NUCLEOTIDE SEQUENCE</scope>
    <source>
        <strain evidence="1">ATCC 90797</strain>
    </source>
</reference>
<evidence type="ECO:0000313" key="2">
    <source>
        <dbReference type="Proteomes" id="UP000807025"/>
    </source>
</evidence>
<dbReference type="AlphaFoldDB" id="A0A9P6DHQ4"/>
<comment type="caution">
    <text evidence="1">The sequence shown here is derived from an EMBL/GenBank/DDBJ whole genome shotgun (WGS) entry which is preliminary data.</text>
</comment>
<evidence type="ECO:0000313" key="1">
    <source>
        <dbReference type="EMBL" id="KAF9496750.1"/>
    </source>
</evidence>
<dbReference type="OrthoDB" id="2836053at2759"/>
<sequence>MNTLPLFSDGTGKHCHSEGKYQLISTWALNASLYSFRNTYKLQGCTYATLLTIPMLDIQAATSYTESSAAPVRLPPDLPNEIISKIVSLCWLSPLTNVERITFMKSSVLVSKAWTILYSEVAFKDAFIPSLGYAKYFHNLLDDTSAIFDADVHSMPDKHCRSLTFQIERPTVELFLKREVQYSPDNNKSIFDLLDWVTHIPYLPHLQRVSVKYLDCGYTDLFDNMRLVTFPPIVTDLDISYTFRPNVPSHFIHQLQKTYPATSPEGLPLNHVKKLSVFGGGVSATLALMVTSCVGLDAVHTDLGKGTPGREEKEYLSTLREVCEEKGIKLTLYH</sequence>
<keyword evidence="2" id="KW-1185">Reference proteome</keyword>
<gene>
    <name evidence="1" type="ORF">BDN71DRAFT_1445673</name>
</gene>
<name>A0A9P6DHQ4_PLEER</name>
<proteinExistence type="predicted"/>